<comment type="caution">
    <text evidence="1">The sequence shown here is derived from an EMBL/GenBank/DDBJ whole genome shotgun (WGS) entry which is preliminary data.</text>
</comment>
<reference evidence="1 2" key="1">
    <citation type="submission" date="2020-08" db="EMBL/GenBank/DDBJ databases">
        <title>Genomic Encyclopedia of Type Strains, Phase III (KMG-III): the genomes of soil and plant-associated and newly described type strains.</title>
        <authorList>
            <person name="Whitman W."/>
        </authorList>
    </citation>
    <scope>NUCLEOTIDE SEQUENCE [LARGE SCALE GENOMIC DNA]</scope>
    <source>
        <strain evidence="1 2">CECT 3287</strain>
    </source>
</reference>
<protein>
    <submittedName>
        <fullName evidence="1">Uncharacterized protein</fullName>
    </submittedName>
</protein>
<evidence type="ECO:0000313" key="1">
    <source>
        <dbReference type="EMBL" id="MBB3098228.1"/>
    </source>
</evidence>
<dbReference type="AlphaFoldDB" id="A0A7W5FH24"/>
<evidence type="ECO:0000313" key="2">
    <source>
        <dbReference type="Proteomes" id="UP000590749"/>
    </source>
</evidence>
<sequence>MASYERGRHPVRRWLMWRIGARPNVDDSPPVRVRIDGDLDVEREWPGTCPPDNVMAQYFDLVIRCPACIADGRDGGLPGYWYHHQCGGGLQIGDDANYQCKSCYQRHHVRNWRYACQQHESDFRPTTSAHLANAVSTAGQLTSVAGRRWLMTFLENLGDW</sequence>
<dbReference type="EMBL" id="JACHXF010000014">
    <property type="protein sequence ID" value="MBB3098228.1"/>
    <property type="molecule type" value="Genomic_DNA"/>
</dbReference>
<proteinExistence type="predicted"/>
<organism evidence="1 2">
    <name type="scientific">Actinoplanes campanulatus</name>
    <dbReference type="NCBI Taxonomy" id="113559"/>
    <lineage>
        <taxon>Bacteria</taxon>
        <taxon>Bacillati</taxon>
        <taxon>Actinomycetota</taxon>
        <taxon>Actinomycetes</taxon>
        <taxon>Micromonosporales</taxon>
        <taxon>Micromonosporaceae</taxon>
        <taxon>Actinoplanes</taxon>
    </lineage>
</organism>
<keyword evidence="2" id="KW-1185">Reference proteome</keyword>
<dbReference type="RefSeq" id="WP_183224108.1">
    <property type="nucleotide sequence ID" value="NZ_BMPW01000016.1"/>
</dbReference>
<name>A0A7W5FH24_9ACTN</name>
<gene>
    <name evidence="1" type="ORF">FHR83_005923</name>
</gene>
<accession>A0A7W5FH24</accession>
<dbReference type="Proteomes" id="UP000590749">
    <property type="component" value="Unassembled WGS sequence"/>
</dbReference>